<evidence type="ECO:0000313" key="3">
    <source>
        <dbReference type="Proteomes" id="UP000800092"/>
    </source>
</evidence>
<keyword evidence="3" id="KW-1185">Reference proteome</keyword>
<feature type="compositionally biased region" description="Polar residues" evidence="1">
    <location>
        <begin position="1"/>
        <end position="30"/>
    </location>
</feature>
<feature type="compositionally biased region" description="Low complexity" evidence="1">
    <location>
        <begin position="132"/>
        <end position="146"/>
    </location>
</feature>
<protein>
    <submittedName>
        <fullName evidence="2">Uncharacterized protein</fullName>
    </submittedName>
</protein>
<evidence type="ECO:0000256" key="1">
    <source>
        <dbReference type="SAM" id="MobiDB-lite"/>
    </source>
</evidence>
<feature type="compositionally biased region" description="Low complexity" evidence="1">
    <location>
        <begin position="111"/>
        <end position="122"/>
    </location>
</feature>
<accession>A0A6A6HE07</accession>
<organism evidence="2 3">
    <name type="scientific">Viridothelium virens</name>
    <name type="common">Speckled blister lichen</name>
    <name type="synonym">Trypethelium virens</name>
    <dbReference type="NCBI Taxonomy" id="1048519"/>
    <lineage>
        <taxon>Eukaryota</taxon>
        <taxon>Fungi</taxon>
        <taxon>Dikarya</taxon>
        <taxon>Ascomycota</taxon>
        <taxon>Pezizomycotina</taxon>
        <taxon>Dothideomycetes</taxon>
        <taxon>Dothideomycetes incertae sedis</taxon>
        <taxon>Trypetheliales</taxon>
        <taxon>Trypetheliaceae</taxon>
        <taxon>Viridothelium</taxon>
    </lineage>
</organism>
<gene>
    <name evidence="2" type="ORF">EV356DRAFT_530986</name>
</gene>
<feature type="compositionally biased region" description="Pro residues" evidence="1">
    <location>
        <begin position="33"/>
        <end position="42"/>
    </location>
</feature>
<feature type="region of interest" description="Disordered" evidence="1">
    <location>
        <begin position="168"/>
        <end position="191"/>
    </location>
</feature>
<dbReference type="OrthoDB" id="5389296at2759"/>
<dbReference type="Proteomes" id="UP000800092">
    <property type="component" value="Unassembled WGS sequence"/>
</dbReference>
<dbReference type="AlphaFoldDB" id="A0A6A6HE07"/>
<feature type="region of interest" description="Disordered" evidence="1">
    <location>
        <begin position="1"/>
        <end position="150"/>
    </location>
</feature>
<dbReference type="EMBL" id="ML991785">
    <property type="protein sequence ID" value="KAF2236364.1"/>
    <property type="molecule type" value="Genomic_DNA"/>
</dbReference>
<sequence length="318" mass="33823">MSNPQQFSRAPKFSLNSSQRARNSPGSRQQPPAKTPVKPPPRFWSQTPAPVEDSIDDSSQDHDTTSPVTASISSPAFDRPDKKPQSASSSEEDEDVSPTTPHAPTKRRRLQSPSSPSHHQPSFLTPRPPSTPAAAATTSTGAGPAAEARLETPASLAKRYIIPTHTTTASASTVTPDSKSPAGYMQPVPEVFSPRRHGRKYIPGGMADTVAAWVVEAGESGTSPRRGRRSGMEAEGAGFVRVEESKGSEGGGQGGMICVRGQVVGRKGGERVELLLAGGGGSRGREVRVGEIIEVRPPTWEVVLDGRAWQVVADWRVR</sequence>
<proteinExistence type="predicted"/>
<name>A0A6A6HE07_VIRVR</name>
<reference evidence="2" key="1">
    <citation type="journal article" date="2020" name="Stud. Mycol.">
        <title>101 Dothideomycetes genomes: a test case for predicting lifestyles and emergence of pathogens.</title>
        <authorList>
            <person name="Haridas S."/>
            <person name="Albert R."/>
            <person name="Binder M."/>
            <person name="Bloem J."/>
            <person name="Labutti K."/>
            <person name="Salamov A."/>
            <person name="Andreopoulos B."/>
            <person name="Baker S."/>
            <person name="Barry K."/>
            <person name="Bills G."/>
            <person name="Bluhm B."/>
            <person name="Cannon C."/>
            <person name="Castanera R."/>
            <person name="Culley D."/>
            <person name="Daum C."/>
            <person name="Ezra D."/>
            <person name="Gonzalez J."/>
            <person name="Henrissat B."/>
            <person name="Kuo A."/>
            <person name="Liang C."/>
            <person name="Lipzen A."/>
            <person name="Lutzoni F."/>
            <person name="Magnuson J."/>
            <person name="Mondo S."/>
            <person name="Nolan M."/>
            <person name="Ohm R."/>
            <person name="Pangilinan J."/>
            <person name="Park H.-J."/>
            <person name="Ramirez L."/>
            <person name="Alfaro M."/>
            <person name="Sun H."/>
            <person name="Tritt A."/>
            <person name="Yoshinaga Y."/>
            <person name="Zwiers L.-H."/>
            <person name="Turgeon B."/>
            <person name="Goodwin S."/>
            <person name="Spatafora J."/>
            <person name="Crous P."/>
            <person name="Grigoriev I."/>
        </authorList>
    </citation>
    <scope>NUCLEOTIDE SEQUENCE</scope>
    <source>
        <strain evidence="2">Tuck. ex Michener</strain>
    </source>
</reference>
<evidence type="ECO:0000313" key="2">
    <source>
        <dbReference type="EMBL" id="KAF2236364.1"/>
    </source>
</evidence>
<feature type="compositionally biased region" description="Polar residues" evidence="1">
    <location>
        <begin position="65"/>
        <end position="74"/>
    </location>
</feature>